<protein>
    <submittedName>
        <fullName evidence="1">Uncharacterized protein</fullName>
    </submittedName>
</protein>
<sequence length="79" mass="9175">MNNDIVNLKNTFGSIIDEYDKGSMLNDDDSMKSWIARCEWFVKQMDDIKVGAGFKYFELQKEYNPLQENNKVGEGEEAE</sequence>
<keyword evidence="2" id="KW-1185">Reference proteome</keyword>
<name>A0ABV1MTC1_9BACI</name>
<reference evidence="1 2" key="1">
    <citation type="submission" date="2024-06" db="EMBL/GenBank/DDBJ databases">
        <title>Lysinibacillus zambalefons sp. nov., a Novel Firmicute Isolated from the Poon Bato Zambales Hyperalkaline Spring.</title>
        <authorList>
            <person name="Aja J.A."/>
            <person name="Lazaro J.E.H."/>
            <person name="Llorin L.D."/>
            <person name="Lim K.R."/>
            <person name="Teodosio J."/>
            <person name="Dalisay D.S."/>
        </authorList>
    </citation>
    <scope>NUCLEOTIDE SEQUENCE [LARGE SCALE GENOMIC DNA]</scope>
    <source>
        <strain evidence="1 2">M3</strain>
    </source>
</reference>
<accession>A0ABV1MTC1</accession>
<dbReference type="RefSeq" id="WP_349659779.1">
    <property type="nucleotide sequence ID" value="NZ_JBEGDG010000007.1"/>
</dbReference>
<dbReference type="EMBL" id="JBEGDG010000007">
    <property type="protein sequence ID" value="MEQ6355149.1"/>
    <property type="molecule type" value="Genomic_DNA"/>
</dbReference>
<gene>
    <name evidence="1" type="ORF">ABNX05_11020</name>
</gene>
<evidence type="ECO:0000313" key="1">
    <source>
        <dbReference type="EMBL" id="MEQ6355149.1"/>
    </source>
</evidence>
<comment type="caution">
    <text evidence="1">The sequence shown here is derived from an EMBL/GenBank/DDBJ whole genome shotgun (WGS) entry which is preliminary data.</text>
</comment>
<dbReference type="Proteomes" id="UP001478862">
    <property type="component" value="Unassembled WGS sequence"/>
</dbReference>
<evidence type="ECO:0000313" key="2">
    <source>
        <dbReference type="Proteomes" id="UP001478862"/>
    </source>
</evidence>
<proteinExistence type="predicted"/>
<organism evidence="1 2">
    <name type="scientific">Lysinibacillus zambalensis</name>
    <dbReference type="NCBI Taxonomy" id="3160866"/>
    <lineage>
        <taxon>Bacteria</taxon>
        <taxon>Bacillati</taxon>
        <taxon>Bacillota</taxon>
        <taxon>Bacilli</taxon>
        <taxon>Bacillales</taxon>
        <taxon>Bacillaceae</taxon>
        <taxon>Lysinibacillus</taxon>
    </lineage>
</organism>